<dbReference type="Pfam" id="PF00483">
    <property type="entry name" value="NTP_transferase"/>
    <property type="match status" value="1"/>
</dbReference>
<evidence type="ECO:0000256" key="1">
    <source>
        <dbReference type="ARBA" id="ARBA00010443"/>
    </source>
</evidence>
<dbReference type="Pfam" id="PF24894">
    <property type="entry name" value="Hexapep_GlmU"/>
    <property type="match status" value="1"/>
</dbReference>
<dbReference type="GO" id="GO:0005978">
    <property type="term" value="P:glycogen biosynthetic process"/>
    <property type="evidence" value="ECO:0007669"/>
    <property type="project" value="UniProtKB-KW"/>
</dbReference>
<evidence type="ECO:0000313" key="6">
    <source>
        <dbReference type="Proteomes" id="UP000824072"/>
    </source>
</evidence>
<gene>
    <name evidence="5" type="primary">glgD</name>
    <name evidence="5" type="ORF">IAB02_02105</name>
</gene>
<dbReference type="InterPro" id="IPR011004">
    <property type="entry name" value="Trimer_LpxA-like_sf"/>
</dbReference>
<dbReference type="Gene3D" id="3.90.550.10">
    <property type="entry name" value="Spore Coat Polysaccharide Biosynthesis Protein SpsA, Chain A"/>
    <property type="match status" value="1"/>
</dbReference>
<dbReference type="CDD" id="cd02508">
    <property type="entry name" value="ADP_Glucose_PP"/>
    <property type="match status" value="1"/>
</dbReference>
<keyword evidence="5" id="KW-0548">Nucleotidyltransferase</keyword>
<evidence type="ECO:0000259" key="4">
    <source>
        <dbReference type="Pfam" id="PF24894"/>
    </source>
</evidence>
<comment type="similarity">
    <text evidence="1">Belongs to the bacterial/plant glucose-1-phosphate adenylyltransferase family.</text>
</comment>
<feature type="domain" description="Nucleotidyl transferase" evidence="3">
    <location>
        <begin position="17"/>
        <end position="158"/>
    </location>
</feature>
<dbReference type="InterPro" id="IPR005835">
    <property type="entry name" value="NTP_transferase_dom"/>
</dbReference>
<dbReference type="PANTHER" id="PTHR43523:SF6">
    <property type="entry name" value="GLYCOGEN BIOSYNTHESIS PROTEIN GLGD"/>
    <property type="match status" value="1"/>
</dbReference>
<comment type="caution">
    <text evidence="5">The sequence shown here is derived from an EMBL/GenBank/DDBJ whole genome shotgun (WGS) entry which is preliminary data.</text>
</comment>
<protein>
    <submittedName>
        <fullName evidence="5">Glucose-1-phosphate adenylyltransferase subunit GlgD</fullName>
        <ecNumber evidence="5">2.7.7.27</ecNumber>
    </submittedName>
</protein>
<dbReference type="CDD" id="cd04651">
    <property type="entry name" value="LbH_G1P_AT_C"/>
    <property type="match status" value="1"/>
</dbReference>
<keyword evidence="2" id="KW-0320">Glycogen biosynthesis</keyword>
<organism evidence="5 6">
    <name type="scientific">Candidatus Pullichristensenella excrementigallinarum</name>
    <dbReference type="NCBI Taxonomy" id="2840907"/>
    <lineage>
        <taxon>Bacteria</taxon>
        <taxon>Bacillati</taxon>
        <taxon>Bacillota</taxon>
        <taxon>Clostridia</taxon>
        <taxon>Candidatus Pullichristensenella</taxon>
    </lineage>
</organism>
<dbReference type="InterPro" id="IPR011831">
    <property type="entry name" value="ADP-Glc_PPase"/>
</dbReference>
<evidence type="ECO:0000256" key="2">
    <source>
        <dbReference type="ARBA" id="ARBA00023056"/>
    </source>
</evidence>
<dbReference type="EC" id="2.7.7.27" evidence="5"/>
<dbReference type="AlphaFoldDB" id="A0A9D1I9K8"/>
<dbReference type="InterPro" id="IPR011832">
    <property type="entry name" value="GlgDAde_trans"/>
</dbReference>
<dbReference type="Gene3D" id="2.160.10.10">
    <property type="entry name" value="Hexapeptide repeat proteins"/>
    <property type="match status" value="1"/>
</dbReference>
<sequence>MKDAMGIIYTSKDDLSLRELTSHRAVAALPIAGRYRIVDFVLSSLVNSGVRNVGVIMQKNYHSLMDHLGSGKEWDLHTRNNGMFILPPFLTQENGGEYAGVLDGLRANFDYLRRSRQELALLTESNMVFNMSFEPMIRQHEETGADITLLYAKVQQANMDLSSAGKHTHAFLQMDGEGRVTDMEVNPNAASYDNFYMNVLLIKRTLLIHLVDGATAHGAHDINRELLQPSIKSGSLKVYGYKFEGYYRRIETIKNYFRVNMDLLDQKVRAQLFGANPVYTKTRDEVPAIYRSGNTVKNSLVADGCVIEGNVENCVLFRGVHIGRGTSVKNSIIMQDSNIEDFVELENVILDKAVTIRSHGRLIGQKQYPIVIGKNVTL</sequence>
<keyword evidence="5" id="KW-0808">Transferase</keyword>
<evidence type="ECO:0000259" key="3">
    <source>
        <dbReference type="Pfam" id="PF00483"/>
    </source>
</evidence>
<dbReference type="NCBIfam" id="TIGR02092">
    <property type="entry name" value="glgD"/>
    <property type="match status" value="1"/>
</dbReference>
<accession>A0A9D1I9K8</accession>
<dbReference type="PANTHER" id="PTHR43523">
    <property type="entry name" value="GLUCOSE-1-PHOSPHATE ADENYLYLTRANSFERASE-RELATED"/>
    <property type="match status" value="1"/>
</dbReference>
<dbReference type="InterPro" id="IPR056818">
    <property type="entry name" value="GlmU/GlgC-like_hexapep"/>
</dbReference>
<reference evidence="5" key="2">
    <citation type="journal article" date="2021" name="PeerJ">
        <title>Extensive microbial diversity within the chicken gut microbiome revealed by metagenomics and culture.</title>
        <authorList>
            <person name="Gilroy R."/>
            <person name="Ravi A."/>
            <person name="Getino M."/>
            <person name="Pursley I."/>
            <person name="Horton D.L."/>
            <person name="Alikhan N.F."/>
            <person name="Baker D."/>
            <person name="Gharbi K."/>
            <person name="Hall N."/>
            <person name="Watson M."/>
            <person name="Adriaenssens E.M."/>
            <person name="Foster-Nyarko E."/>
            <person name="Jarju S."/>
            <person name="Secka A."/>
            <person name="Antonio M."/>
            <person name="Oren A."/>
            <person name="Chaudhuri R.R."/>
            <person name="La Ragione R."/>
            <person name="Hildebrand F."/>
            <person name="Pallen M.J."/>
        </authorList>
    </citation>
    <scope>NUCLEOTIDE SEQUENCE</scope>
    <source>
        <strain evidence="5">ChiHcec3-11533</strain>
    </source>
</reference>
<evidence type="ECO:0000313" key="5">
    <source>
        <dbReference type="EMBL" id="HIU33335.1"/>
    </source>
</evidence>
<feature type="domain" description="Glucose-1-phosphate adenylyltransferase/Bifunctional protein GlmU-like C-terminal hexapeptide" evidence="4">
    <location>
        <begin position="294"/>
        <end position="364"/>
    </location>
</feature>
<dbReference type="InterPro" id="IPR029044">
    <property type="entry name" value="Nucleotide-diphossugar_trans"/>
</dbReference>
<dbReference type="GO" id="GO:0008878">
    <property type="term" value="F:glucose-1-phosphate adenylyltransferase activity"/>
    <property type="evidence" value="ECO:0007669"/>
    <property type="project" value="UniProtKB-EC"/>
</dbReference>
<dbReference type="Proteomes" id="UP000824072">
    <property type="component" value="Unassembled WGS sequence"/>
</dbReference>
<reference evidence="5" key="1">
    <citation type="submission" date="2020-10" db="EMBL/GenBank/DDBJ databases">
        <authorList>
            <person name="Gilroy R."/>
        </authorList>
    </citation>
    <scope>NUCLEOTIDE SEQUENCE</scope>
    <source>
        <strain evidence="5">ChiHcec3-11533</strain>
    </source>
</reference>
<dbReference type="SUPFAM" id="SSF53448">
    <property type="entry name" value="Nucleotide-diphospho-sugar transferases"/>
    <property type="match status" value="1"/>
</dbReference>
<proteinExistence type="inferred from homology"/>
<dbReference type="SUPFAM" id="SSF51161">
    <property type="entry name" value="Trimeric LpxA-like enzymes"/>
    <property type="match status" value="1"/>
</dbReference>
<dbReference type="EMBL" id="DVMU01000049">
    <property type="protein sequence ID" value="HIU33335.1"/>
    <property type="molecule type" value="Genomic_DNA"/>
</dbReference>
<name>A0A9D1I9K8_9FIRM</name>